<comment type="caution">
    <text evidence="3">The sequence shown here is derived from an EMBL/GenBank/DDBJ whole genome shotgun (WGS) entry which is preliminary data.</text>
</comment>
<evidence type="ECO:0000259" key="2">
    <source>
        <dbReference type="Pfam" id="PF10400"/>
    </source>
</evidence>
<evidence type="ECO:0000259" key="1">
    <source>
        <dbReference type="Pfam" id="PF03551"/>
    </source>
</evidence>
<dbReference type="Pfam" id="PF10400">
    <property type="entry name" value="Vir_act_alpha_C"/>
    <property type="match status" value="1"/>
</dbReference>
<reference evidence="3 4" key="1">
    <citation type="journal article" date="2018" name="Int. J. Syst. Evol. Microbiol.">
        <title>Lactobacillus bambusae sp. nov., isolated from a traditional fermented Ma-bamboo shoots of Taiwan.</title>
        <authorList>
            <person name="Wang L.-T."/>
        </authorList>
    </citation>
    <scope>NUCLEOTIDE SEQUENCE [LARGE SCALE GENOMIC DNA]</scope>
    <source>
        <strain evidence="3 4">BS-W1</strain>
    </source>
</reference>
<dbReference type="PANTHER" id="PTHR43252:SF6">
    <property type="entry name" value="NEGATIVE TRANSCRIPTION REGULATOR PADR"/>
    <property type="match status" value="1"/>
</dbReference>
<dbReference type="Pfam" id="PF03551">
    <property type="entry name" value="PadR"/>
    <property type="match status" value="1"/>
</dbReference>
<dbReference type="PANTHER" id="PTHR43252">
    <property type="entry name" value="TRANSCRIPTIONAL REGULATOR YQJI"/>
    <property type="match status" value="1"/>
</dbReference>
<dbReference type="EMBL" id="QCXQ01000003">
    <property type="protein sequence ID" value="PWF99728.1"/>
    <property type="molecule type" value="Genomic_DNA"/>
</dbReference>
<dbReference type="InterPro" id="IPR018309">
    <property type="entry name" value="Tscrpt_reg_PadR_C"/>
</dbReference>
<keyword evidence="4" id="KW-1185">Reference proteome</keyword>
<dbReference type="InterPro" id="IPR005149">
    <property type="entry name" value="Tscrpt_reg_PadR_N"/>
</dbReference>
<dbReference type="Gene3D" id="1.10.10.10">
    <property type="entry name" value="Winged helix-like DNA-binding domain superfamily/Winged helix DNA-binding domain"/>
    <property type="match status" value="1"/>
</dbReference>
<proteinExistence type="predicted"/>
<evidence type="ECO:0000313" key="4">
    <source>
        <dbReference type="Proteomes" id="UP000245080"/>
    </source>
</evidence>
<dbReference type="AlphaFoldDB" id="A0A2V1MXJ4"/>
<organism evidence="3 4">
    <name type="scientific">Levilactobacillus bambusae</name>
    <dbReference type="NCBI Taxonomy" id="2024736"/>
    <lineage>
        <taxon>Bacteria</taxon>
        <taxon>Bacillati</taxon>
        <taxon>Bacillota</taxon>
        <taxon>Bacilli</taxon>
        <taxon>Lactobacillales</taxon>
        <taxon>Lactobacillaceae</taxon>
        <taxon>Levilactobacillus</taxon>
    </lineage>
</organism>
<dbReference type="InterPro" id="IPR036390">
    <property type="entry name" value="WH_DNA-bd_sf"/>
</dbReference>
<accession>A0A2V1MXJ4</accession>
<dbReference type="SUPFAM" id="SSF46785">
    <property type="entry name" value="Winged helix' DNA-binding domain"/>
    <property type="match status" value="1"/>
</dbReference>
<feature type="domain" description="Transcription regulator PadR N-terminal" evidence="1">
    <location>
        <begin position="14"/>
        <end position="86"/>
    </location>
</feature>
<dbReference type="RefSeq" id="WP_109250583.1">
    <property type="nucleotide sequence ID" value="NZ_QCXQ01000003.1"/>
</dbReference>
<dbReference type="Gene3D" id="6.10.140.190">
    <property type="match status" value="1"/>
</dbReference>
<dbReference type="Proteomes" id="UP000245080">
    <property type="component" value="Unassembled WGS sequence"/>
</dbReference>
<protein>
    <submittedName>
        <fullName evidence="3">PadR family transcriptional regulator</fullName>
    </submittedName>
</protein>
<sequence length="181" mass="21275">MAIVPKKRVLPYIILGILKLNSQMTGSEIDAEFQHEIGEFWQTTHSQIYPELKRMVADQWIGQETSSQDRKQKWYHLLPAGEHQLQNWLTEPLTPSTDDEFPLKVFFIQDQSSPILYQLLTQELQIHQAKLTHLTQRMTTLFDHQTCQTANFGHYLILQRAIERETNSLQWLETMLKQLDG</sequence>
<dbReference type="InterPro" id="IPR036388">
    <property type="entry name" value="WH-like_DNA-bd_sf"/>
</dbReference>
<name>A0A2V1MXJ4_9LACO</name>
<gene>
    <name evidence="3" type="ORF">DCM90_06620</name>
</gene>
<evidence type="ECO:0000313" key="3">
    <source>
        <dbReference type="EMBL" id="PWF99728.1"/>
    </source>
</evidence>
<feature type="domain" description="Transcription regulator PadR C-terminal" evidence="2">
    <location>
        <begin position="99"/>
        <end position="180"/>
    </location>
</feature>